<comment type="caution">
    <text evidence="3">The sequence shown here is derived from an EMBL/GenBank/DDBJ whole genome shotgun (WGS) entry which is preliminary data.</text>
</comment>
<feature type="compositionally biased region" description="Polar residues" evidence="1">
    <location>
        <begin position="312"/>
        <end position="322"/>
    </location>
</feature>
<name>A0A0G2IZ58_9EURO</name>
<dbReference type="InterPro" id="IPR002589">
    <property type="entry name" value="Macro_dom"/>
</dbReference>
<protein>
    <recommendedName>
        <fullName evidence="2">Macro domain-containing protein</fullName>
    </recommendedName>
</protein>
<feature type="region of interest" description="Disordered" evidence="1">
    <location>
        <begin position="209"/>
        <end position="334"/>
    </location>
</feature>
<feature type="compositionally biased region" description="Acidic residues" evidence="1">
    <location>
        <begin position="298"/>
        <end position="307"/>
    </location>
</feature>
<dbReference type="Proteomes" id="UP000034164">
    <property type="component" value="Unassembled WGS sequence"/>
</dbReference>
<gene>
    <name evidence="3" type="ORF">EMCG_04208</name>
</gene>
<dbReference type="OrthoDB" id="6077599at2759"/>
<dbReference type="Pfam" id="PF01661">
    <property type="entry name" value="Macro"/>
    <property type="match status" value="1"/>
</dbReference>
<feature type="domain" description="Macro" evidence="2">
    <location>
        <begin position="29"/>
        <end position="208"/>
    </location>
</feature>
<sequence length="334" mass="35855">MASSRIPISEIPNLSLLYRLKHLTPVSSPRISKPCQSLNNSICLISSDITKLEVDCIVNAANKSLLGGGGVDGAIHRTAGRGLLQECRALGGCATGDAKITNAYNLPCQKVIHAVGPMYWADENRETLLRNCYSRSLTLAAESGLKSIAFSSISTGVYGYPSLKAAEVAISAVKHFLETSSKPLECVIFCTFEQKDTDAYRMLLPEYFPPTEQDLPTETEQTSEEPSHPSSSPATLAASLPDPPTSEPTLEGQPDAKKPKFGTDVSGSRTLDKDGEKSEDDWEKVDQAEATNTTAERLDDEPVELDDAPTSADVQSVVSSTADLKESDSVEGKK</sequence>
<evidence type="ECO:0000313" key="3">
    <source>
        <dbReference type="EMBL" id="KKZ61159.1"/>
    </source>
</evidence>
<evidence type="ECO:0000256" key="1">
    <source>
        <dbReference type="SAM" id="MobiDB-lite"/>
    </source>
</evidence>
<dbReference type="CDD" id="cd02908">
    <property type="entry name" value="Macro_OAADPr_deacetylase"/>
    <property type="match status" value="1"/>
</dbReference>
<feature type="compositionally biased region" description="Low complexity" evidence="1">
    <location>
        <begin position="228"/>
        <end position="240"/>
    </location>
</feature>
<reference evidence="4" key="1">
    <citation type="journal article" date="2015" name="PLoS Genet.">
        <title>The dynamic genome and transcriptome of the human fungal pathogen Blastomyces and close relative Emmonsia.</title>
        <authorList>
            <person name="Munoz J.F."/>
            <person name="Gauthier G.M."/>
            <person name="Desjardins C.A."/>
            <person name="Gallo J.E."/>
            <person name="Holder J."/>
            <person name="Sullivan T.D."/>
            <person name="Marty A.J."/>
            <person name="Carmen J.C."/>
            <person name="Chen Z."/>
            <person name="Ding L."/>
            <person name="Gujja S."/>
            <person name="Magrini V."/>
            <person name="Misas E."/>
            <person name="Mitreva M."/>
            <person name="Priest M."/>
            <person name="Saif S."/>
            <person name="Whiston E.A."/>
            <person name="Young S."/>
            <person name="Zeng Q."/>
            <person name="Goldman W.E."/>
            <person name="Mardis E.R."/>
            <person name="Taylor J.W."/>
            <person name="McEwen J.G."/>
            <person name="Clay O.K."/>
            <person name="Klein B.S."/>
            <person name="Cuomo C.A."/>
        </authorList>
    </citation>
    <scope>NUCLEOTIDE SEQUENCE [LARGE SCALE GENOMIC DNA]</scope>
    <source>
        <strain evidence="4">UAMH 3008</strain>
    </source>
</reference>
<dbReference type="Gene3D" id="3.40.220.10">
    <property type="entry name" value="Leucine Aminopeptidase, subunit E, domain 1"/>
    <property type="match status" value="1"/>
</dbReference>
<dbReference type="InterPro" id="IPR043472">
    <property type="entry name" value="Macro_dom-like"/>
</dbReference>
<evidence type="ECO:0000259" key="2">
    <source>
        <dbReference type="PROSITE" id="PS51154"/>
    </source>
</evidence>
<dbReference type="PANTHER" id="PTHR11106:SF27">
    <property type="entry name" value="MACRO DOMAIN-CONTAINING PROTEIN"/>
    <property type="match status" value="1"/>
</dbReference>
<dbReference type="AlphaFoldDB" id="A0A0G2IZ58"/>
<dbReference type="PANTHER" id="PTHR11106">
    <property type="entry name" value="GANGLIOSIDE INDUCED DIFFERENTIATION ASSOCIATED PROTEIN 2-RELATED"/>
    <property type="match status" value="1"/>
</dbReference>
<evidence type="ECO:0000313" key="4">
    <source>
        <dbReference type="Proteomes" id="UP000034164"/>
    </source>
</evidence>
<dbReference type="SMART" id="SM00506">
    <property type="entry name" value="A1pp"/>
    <property type="match status" value="1"/>
</dbReference>
<feature type="compositionally biased region" description="Basic and acidic residues" evidence="1">
    <location>
        <begin position="323"/>
        <end position="334"/>
    </location>
</feature>
<dbReference type="VEuPathDB" id="FungiDB:EMCG_04208"/>
<dbReference type="NCBIfam" id="NF001664">
    <property type="entry name" value="PRK00431.1-6"/>
    <property type="match status" value="1"/>
</dbReference>
<dbReference type="SUPFAM" id="SSF52949">
    <property type="entry name" value="Macro domain-like"/>
    <property type="match status" value="1"/>
</dbReference>
<organism evidence="3 4">
    <name type="scientific">[Emmonsia] crescens</name>
    <dbReference type="NCBI Taxonomy" id="73230"/>
    <lineage>
        <taxon>Eukaryota</taxon>
        <taxon>Fungi</taxon>
        <taxon>Dikarya</taxon>
        <taxon>Ascomycota</taxon>
        <taxon>Pezizomycotina</taxon>
        <taxon>Eurotiomycetes</taxon>
        <taxon>Eurotiomycetidae</taxon>
        <taxon>Onygenales</taxon>
        <taxon>Ajellomycetaceae</taxon>
        <taxon>Emergomyces</taxon>
    </lineage>
</organism>
<accession>A0A0G2IZ58</accession>
<proteinExistence type="predicted"/>
<dbReference type="EMBL" id="LCZI01001338">
    <property type="protein sequence ID" value="KKZ61159.1"/>
    <property type="molecule type" value="Genomic_DNA"/>
</dbReference>
<dbReference type="PROSITE" id="PS51154">
    <property type="entry name" value="MACRO"/>
    <property type="match status" value="1"/>
</dbReference>